<dbReference type="InterPro" id="IPR015421">
    <property type="entry name" value="PyrdxlP-dep_Trfase_major"/>
</dbReference>
<evidence type="ECO:0000259" key="7">
    <source>
        <dbReference type="PROSITE" id="PS50949"/>
    </source>
</evidence>
<evidence type="ECO:0000256" key="4">
    <source>
        <dbReference type="ARBA" id="ARBA00023125"/>
    </source>
</evidence>
<dbReference type="CDD" id="cd00609">
    <property type="entry name" value="AAT_like"/>
    <property type="match status" value="1"/>
</dbReference>
<keyword evidence="5" id="KW-0804">Transcription</keyword>
<dbReference type="EMBL" id="BAABJP010000018">
    <property type="protein sequence ID" value="GAA5159290.1"/>
    <property type="molecule type" value="Genomic_DNA"/>
</dbReference>
<dbReference type="Proteomes" id="UP001428817">
    <property type="component" value="Unassembled WGS sequence"/>
</dbReference>
<dbReference type="Pfam" id="PF00392">
    <property type="entry name" value="GntR"/>
    <property type="match status" value="1"/>
</dbReference>
<dbReference type="PANTHER" id="PTHR46577:SF1">
    <property type="entry name" value="HTH-TYPE TRANSCRIPTIONAL REGULATORY PROTEIN GABR"/>
    <property type="match status" value="1"/>
</dbReference>
<evidence type="ECO:0000256" key="2">
    <source>
        <dbReference type="ARBA" id="ARBA00022898"/>
    </source>
</evidence>
<comment type="similarity">
    <text evidence="1">In the C-terminal section; belongs to the class-I pyridoxal-phosphate-dependent aminotransferase family.</text>
</comment>
<dbReference type="GO" id="GO:0008483">
    <property type="term" value="F:transaminase activity"/>
    <property type="evidence" value="ECO:0007669"/>
    <property type="project" value="UniProtKB-KW"/>
</dbReference>
<dbReference type="Pfam" id="PF00155">
    <property type="entry name" value="Aminotran_1_2"/>
    <property type="match status" value="1"/>
</dbReference>
<comment type="caution">
    <text evidence="8">The sequence shown here is derived from an EMBL/GenBank/DDBJ whole genome shotgun (WGS) entry which is preliminary data.</text>
</comment>
<evidence type="ECO:0000256" key="5">
    <source>
        <dbReference type="ARBA" id="ARBA00023163"/>
    </source>
</evidence>
<dbReference type="InterPro" id="IPR051446">
    <property type="entry name" value="HTH_trans_reg/aminotransferase"/>
</dbReference>
<dbReference type="InterPro" id="IPR036390">
    <property type="entry name" value="WH_DNA-bd_sf"/>
</dbReference>
<sequence length="477" mass="49761">MAVDELPIVLDREAEAPLAVQVADALRAAAAGGVLRVGERLSSTRALAARLRVSRSVVAAAYDQLLAEGWLVGRRGSGTYLAAAPNTSAGQPAPAPRPAAPPAARVDLNSGRPCLEVLDRAAWRRAWRAAADRRPDTLPDYPGRPEFRRAVVEHLLRHRGLNAHPDQVLATAGVTAGLHEVAARLPPGAVVAMEEPGYQRAANALLDRGLRVVPAEMDDDGLRVDRLPAGLAAVYCTPAHQFPLGSRLPADRRVALVERARAEGFLVIEDDYDGELRYDVAPLPLLVALGPDVVAHLGTASKLLTPTLGVGWLVAPPALHAGVLAARERSGSRPSPAGQLVFAGLAEYGDLARHLRRLRATLAVRREMVIEAMAGSGAPVLGDAAGAHLRVGLPSAAAERAVVAGADAAGVLVPPLGDYHVGAARVFGVSVGYAGPGTAELRRAVPVVADLVGEAWSGQGVPARATLGARSAERLRR</sequence>
<dbReference type="PANTHER" id="PTHR46577">
    <property type="entry name" value="HTH-TYPE TRANSCRIPTIONAL REGULATORY PROTEIN GABR"/>
    <property type="match status" value="1"/>
</dbReference>
<proteinExistence type="inferred from homology"/>
<dbReference type="RefSeq" id="WP_185060244.1">
    <property type="nucleotide sequence ID" value="NZ_BAABJP010000018.1"/>
</dbReference>
<dbReference type="InterPro" id="IPR000524">
    <property type="entry name" value="Tscrpt_reg_HTH_GntR"/>
</dbReference>
<accession>A0ABP9QA20</accession>
<organism evidence="8 9">
    <name type="scientific">Pseudonocardia eucalypti</name>
    <dbReference type="NCBI Taxonomy" id="648755"/>
    <lineage>
        <taxon>Bacteria</taxon>
        <taxon>Bacillati</taxon>
        <taxon>Actinomycetota</taxon>
        <taxon>Actinomycetes</taxon>
        <taxon>Pseudonocardiales</taxon>
        <taxon>Pseudonocardiaceae</taxon>
        <taxon>Pseudonocardia</taxon>
    </lineage>
</organism>
<evidence type="ECO:0000256" key="3">
    <source>
        <dbReference type="ARBA" id="ARBA00023015"/>
    </source>
</evidence>
<dbReference type="CDD" id="cd07377">
    <property type="entry name" value="WHTH_GntR"/>
    <property type="match status" value="1"/>
</dbReference>
<keyword evidence="8" id="KW-0808">Transferase</keyword>
<gene>
    <name evidence="8" type="ORF">GCM10023321_40230</name>
</gene>
<feature type="region of interest" description="Disordered" evidence="6">
    <location>
        <begin position="83"/>
        <end position="106"/>
    </location>
</feature>
<keyword evidence="9" id="KW-1185">Reference proteome</keyword>
<keyword evidence="2" id="KW-0663">Pyridoxal phosphate</keyword>
<name>A0ABP9QA20_9PSEU</name>
<dbReference type="InterPro" id="IPR036388">
    <property type="entry name" value="WH-like_DNA-bd_sf"/>
</dbReference>
<evidence type="ECO:0000313" key="8">
    <source>
        <dbReference type="EMBL" id="GAA5159290.1"/>
    </source>
</evidence>
<dbReference type="InterPro" id="IPR015424">
    <property type="entry name" value="PyrdxlP-dep_Trfase"/>
</dbReference>
<keyword evidence="8" id="KW-0032">Aminotransferase</keyword>
<evidence type="ECO:0000313" key="9">
    <source>
        <dbReference type="Proteomes" id="UP001428817"/>
    </source>
</evidence>
<dbReference type="Gene3D" id="1.10.10.10">
    <property type="entry name" value="Winged helix-like DNA-binding domain superfamily/Winged helix DNA-binding domain"/>
    <property type="match status" value="1"/>
</dbReference>
<dbReference type="Gene3D" id="3.40.640.10">
    <property type="entry name" value="Type I PLP-dependent aspartate aminotransferase-like (Major domain)"/>
    <property type="match status" value="1"/>
</dbReference>
<dbReference type="PROSITE" id="PS50949">
    <property type="entry name" value="HTH_GNTR"/>
    <property type="match status" value="1"/>
</dbReference>
<dbReference type="SUPFAM" id="SSF46785">
    <property type="entry name" value="Winged helix' DNA-binding domain"/>
    <property type="match status" value="1"/>
</dbReference>
<dbReference type="InterPro" id="IPR004839">
    <property type="entry name" value="Aminotransferase_I/II_large"/>
</dbReference>
<evidence type="ECO:0000256" key="1">
    <source>
        <dbReference type="ARBA" id="ARBA00005384"/>
    </source>
</evidence>
<protein>
    <submittedName>
        <fullName evidence="8">PLP-dependent aminotransferase family protein</fullName>
    </submittedName>
</protein>
<feature type="domain" description="HTH gntR-type" evidence="7">
    <location>
        <begin position="16"/>
        <end position="84"/>
    </location>
</feature>
<dbReference type="SUPFAM" id="SSF53383">
    <property type="entry name" value="PLP-dependent transferases"/>
    <property type="match status" value="1"/>
</dbReference>
<keyword evidence="3" id="KW-0805">Transcription regulation</keyword>
<keyword evidence="4" id="KW-0238">DNA-binding</keyword>
<dbReference type="SMART" id="SM00345">
    <property type="entry name" value="HTH_GNTR"/>
    <property type="match status" value="1"/>
</dbReference>
<reference evidence="9" key="1">
    <citation type="journal article" date="2019" name="Int. J. Syst. Evol. Microbiol.">
        <title>The Global Catalogue of Microorganisms (GCM) 10K type strain sequencing project: providing services to taxonomists for standard genome sequencing and annotation.</title>
        <authorList>
            <consortium name="The Broad Institute Genomics Platform"/>
            <consortium name="The Broad Institute Genome Sequencing Center for Infectious Disease"/>
            <person name="Wu L."/>
            <person name="Ma J."/>
        </authorList>
    </citation>
    <scope>NUCLEOTIDE SEQUENCE [LARGE SCALE GENOMIC DNA]</scope>
    <source>
        <strain evidence="9">JCM 18303</strain>
    </source>
</reference>
<evidence type="ECO:0000256" key="6">
    <source>
        <dbReference type="SAM" id="MobiDB-lite"/>
    </source>
</evidence>